<feature type="transmembrane region" description="Helical" evidence="1">
    <location>
        <begin position="313"/>
        <end position="334"/>
    </location>
</feature>
<gene>
    <name evidence="2" type="ORF">QYG89_14685</name>
</gene>
<dbReference type="InterPro" id="IPR018580">
    <property type="entry name" value="Uncharacterised_YfhO"/>
</dbReference>
<dbReference type="PANTHER" id="PTHR38454">
    <property type="entry name" value="INTEGRAL MEMBRANE PROTEIN-RELATED"/>
    <property type="match status" value="1"/>
</dbReference>
<feature type="transmembrane region" description="Helical" evidence="1">
    <location>
        <begin position="427"/>
        <end position="444"/>
    </location>
</feature>
<dbReference type="RefSeq" id="WP_404318634.1">
    <property type="nucleotide sequence ID" value="NZ_JAUIYO010000017.1"/>
</dbReference>
<feature type="transmembrane region" description="Helical" evidence="1">
    <location>
        <begin position="283"/>
        <end position="301"/>
    </location>
</feature>
<feature type="transmembrane region" description="Helical" evidence="1">
    <location>
        <begin position="107"/>
        <end position="126"/>
    </location>
</feature>
<accession>A0ABW8ICQ3</accession>
<organism evidence="2 3">
    <name type="scientific">Bacillus lumedeiriae</name>
    <dbReference type="NCBI Taxonomy" id="3058829"/>
    <lineage>
        <taxon>Bacteria</taxon>
        <taxon>Bacillati</taxon>
        <taxon>Bacillota</taxon>
        <taxon>Bacilli</taxon>
        <taxon>Bacillales</taxon>
        <taxon>Bacillaceae</taxon>
        <taxon>Bacillus</taxon>
    </lineage>
</organism>
<sequence>MRKKQVILVIISSLLLSAAAHFFFIQQWLDGYFMIGPNDGLSQMIPFKQFIYEQYSNGNFFYSWAFGLGGGFYSQLAYYFSTSIVFLATAGIVFLLETVQWIDSPDLLFWADIILFVSILRLSFIITAAAFAFRYMGIGTTAAFTGAAVYGLCVMYVRHVIFWEFFTDAMLWLPILVLGTEKIIREGKPGWFIAAWSLMFFNNFYFAYVHLIFLFIYILFRWMIPLSEQECTKRKQLRLFFTAGFISFCISAVSFIPAVYAFFNNHRPAYEAAIPFFRMTDNMLYASKYIILPAILLLFLFTKTLYKERTYKLFAWLTLFLMILHFSPLAASVFNGFSAPQYRWEYVLSFVGGGCVAAGLQSLHTIRIKQLLLPAAVAGGLYLLMAQLMTRVTGLAFEFQRQLVISVLLFLCVVFLLLLYLWKKQMYLLLLLQIGIVLSSLVIVNEYEQLAMSERFGVNIVSRDFLQSSEYNGTEQQRLINQIKKSETDPFTRIDWMIDFRNNTPIVQHFNGTSLYSSIFNEELLFFYWHDLQIDMRRESVSRYATLGNRTNLHSLLQTKYWMRDKQQTVNAPYGFVPFAESERYIVFKNTLPLPFVRTAQDVFYEEDLIDRSPLDKEHAMLSGVVLEKKSGKSRFLPKEKNIIHKSVIRTKNAAYTNDHLEVKTDNGGITMIPPVPSAEVKDYYVHFDIQRMDGSGFALKVNKYRTTRKPASSIYKTGINTVVIRIPAAEKITIQLPQGTYKLKDLQLYEEDYRELHEEAAKKVTQPEVQWDKNKLFIHYKNETKEQYMVLPIPFEKGWLLKINGKRKQIEKANFAFTGIPLQNGVNRIQLVYRPPFFIVSVILTVLGFIGASWLIKRDR</sequence>
<feature type="transmembrane region" description="Helical" evidence="1">
    <location>
        <begin position="838"/>
        <end position="857"/>
    </location>
</feature>
<keyword evidence="3" id="KW-1185">Reference proteome</keyword>
<feature type="transmembrane region" description="Helical" evidence="1">
    <location>
        <begin position="402"/>
        <end position="422"/>
    </location>
</feature>
<feature type="transmembrane region" description="Helical" evidence="1">
    <location>
        <begin position="76"/>
        <end position="95"/>
    </location>
</feature>
<feature type="transmembrane region" description="Helical" evidence="1">
    <location>
        <begin position="132"/>
        <end position="153"/>
    </location>
</feature>
<feature type="transmembrane region" description="Helical" evidence="1">
    <location>
        <begin position="371"/>
        <end position="390"/>
    </location>
</feature>
<dbReference type="Proteomes" id="UP001619911">
    <property type="component" value="Unassembled WGS sequence"/>
</dbReference>
<feature type="transmembrane region" description="Helical" evidence="1">
    <location>
        <begin position="239"/>
        <end position="263"/>
    </location>
</feature>
<dbReference type="EMBL" id="JAUIYO010000017">
    <property type="protein sequence ID" value="MFK2826899.1"/>
    <property type="molecule type" value="Genomic_DNA"/>
</dbReference>
<evidence type="ECO:0000256" key="1">
    <source>
        <dbReference type="SAM" id="Phobius"/>
    </source>
</evidence>
<keyword evidence="1" id="KW-0812">Transmembrane</keyword>
<feature type="transmembrane region" description="Helical" evidence="1">
    <location>
        <begin position="346"/>
        <end position="364"/>
    </location>
</feature>
<keyword evidence="1" id="KW-0472">Membrane</keyword>
<reference evidence="2 3" key="1">
    <citation type="submission" date="2023-07" db="EMBL/GenBank/DDBJ databases">
        <title>Bacillus lucianemedeirus sp. nov, a new species isolated from an immunobiological production facility.</title>
        <authorList>
            <person name="Costa L.V."/>
            <person name="Miranda R.V.S.L."/>
            <person name="Brandao M.L.L."/>
            <person name="Reis C.M.F."/>
            <person name="Frazao A.M."/>
            <person name="Cruz F.V."/>
            <person name="Baio P.V.P."/>
            <person name="Veras J.F.C."/>
            <person name="Ramos J.N."/>
            <person name="Vieira V."/>
        </authorList>
    </citation>
    <scope>NUCLEOTIDE SEQUENCE [LARGE SCALE GENOMIC DNA]</scope>
    <source>
        <strain evidence="2 3">B190/17</strain>
    </source>
</reference>
<keyword evidence="1" id="KW-1133">Transmembrane helix</keyword>
<feature type="transmembrane region" description="Helical" evidence="1">
    <location>
        <begin position="191"/>
        <end position="219"/>
    </location>
</feature>
<name>A0ABW8ICQ3_9BACI</name>
<comment type="caution">
    <text evidence="2">The sequence shown here is derived from an EMBL/GenBank/DDBJ whole genome shotgun (WGS) entry which is preliminary data.</text>
</comment>
<protein>
    <submittedName>
        <fullName evidence="2">YfhO family protein</fullName>
    </submittedName>
</protein>
<evidence type="ECO:0000313" key="3">
    <source>
        <dbReference type="Proteomes" id="UP001619911"/>
    </source>
</evidence>
<dbReference type="PANTHER" id="PTHR38454:SF1">
    <property type="entry name" value="INTEGRAL MEMBRANE PROTEIN"/>
    <property type="match status" value="1"/>
</dbReference>
<proteinExistence type="predicted"/>
<evidence type="ECO:0000313" key="2">
    <source>
        <dbReference type="EMBL" id="MFK2826899.1"/>
    </source>
</evidence>
<dbReference type="Pfam" id="PF09586">
    <property type="entry name" value="YfhO"/>
    <property type="match status" value="1"/>
</dbReference>